<dbReference type="InterPro" id="IPR039697">
    <property type="entry name" value="Alcohol_dehydrogenase_Fe"/>
</dbReference>
<dbReference type="GO" id="GO:0004022">
    <property type="term" value="F:alcohol dehydrogenase (NAD+) activity"/>
    <property type="evidence" value="ECO:0007669"/>
    <property type="project" value="TreeGrafter"/>
</dbReference>
<dbReference type="InterPro" id="IPR056798">
    <property type="entry name" value="ADH_Fe_C"/>
</dbReference>
<feature type="domain" description="Fe-containing alcohol dehydrogenase-like C-terminal" evidence="1">
    <location>
        <begin position="4"/>
        <end position="101"/>
    </location>
</feature>
<evidence type="ECO:0000259" key="1">
    <source>
        <dbReference type="Pfam" id="PF25137"/>
    </source>
</evidence>
<dbReference type="SUPFAM" id="SSF56796">
    <property type="entry name" value="Dehydroquinate synthase-like"/>
    <property type="match status" value="1"/>
</dbReference>
<evidence type="ECO:0000313" key="3">
    <source>
        <dbReference type="Proteomes" id="UP000646833"/>
    </source>
</evidence>
<proteinExistence type="predicted"/>
<evidence type="ECO:0000313" key="2">
    <source>
        <dbReference type="EMBL" id="GGC66698.1"/>
    </source>
</evidence>
<gene>
    <name evidence="2" type="ORF">GCM10007209_31010</name>
</gene>
<name>A0A830DWQ0_9EURY</name>
<accession>A0A830DWQ0</accession>
<dbReference type="EMBL" id="BMCI01000006">
    <property type="protein sequence ID" value="GGC66698.1"/>
    <property type="molecule type" value="Genomic_DNA"/>
</dbReference>
<organism evidence="2 3">
    <name type="scientific">Haloferax sulfurifontis</name>
    <dbReference type="NCBI Taxonomy" id="255616"/>
    <lineage>
        <taxon>Archaea</taxon>
        <taxon>Methanobacteriati</taxon>
        <taxon>Methanobacteriota</taxon>
        <taxon>Stenosarchaea group</taxon>
        <taxon>Halobacteria</taxon>
        <taxon>Halobacteriales</taxon>
        <taxon>Haloferacaceae</taxon>
        <taxon>Haloferax</taxon>
    </lineage>
</organism>
<reference evidence="2" key="1">
    <citation type="journal article" date="2014" name="Int. J. Syst. Evol. Microbiol.">
        <title>Complete genome sequence of Corynebacterium casei LMG S-19264T (=DSM 44701T), isolated from a smear-ripened cheese.</title>
        <authorList>
            <consortium name="US DOE Joint Genome Institute (JGI-PGF)"/>
            <person name="Walter F."/>
            <person name="Albersmeier A."/>
            <person name="Kalinowski J."/>
            <person name="Ruckert C."/>
        </authorList>
    </citation>
    <scope>NUCLEOTIDE SEQUENCE</scope>
    <source>
        <strain evidence="2">CCM 7217</strain>
    </source>
</reference>
<dbReference type="Gene3D" id="1.20.1090.10">
    <property type="entry name" value="Dehydroquinate synthase-like - alpha domain"/>
    <property type="match status" value="1"/>
</dbReference>
<comment type="caution">
    <text evidence="2">The sequence shown here is derived from an EMBL/GenBank/DDBJ whole genome shotgun (WGS) entry which is preliminary data.</text>
</comment>
<dbReference type="PANTHER" id="PTHR11496:SF102">
    <property type="entry name" value="ALCOHOL DEHYDROGENASE 4"/>
    <property type="match status" value="1"/>
</dbReference>
<dbReference type="AlphaFoldDB" id="A0A830DWQ0"/>
<dbReference type="RefSeq" id="WP_007276377.1">
    <property type="nucleotide sequence ID" value="NZ_BMCI01000006.1"/>
</dbReference>
<reference evidence="2" key="2">
    <citation type="submission" date="2020-09" db="EMBL/GenBank/DDBJ databases">
        <authorList>
            <person name="Sun Q."/>
            <person name="Sedlacek I."/>
        </authorList>
    </citation>
    <scope>NUCLEOTIDE SEQUENCE</scope>
    <source>
        <strain evidence="2">CCM 7217</strain>
    </source>
</reference>
<dbReference type="Pfam" id="PF25137">
    <property type="entry name" value="ADH_Fe_C"/>
    <property type="match status" value="1"/>
</dbReference>
<protein>
    <recommendedName>
        <fullName evidence="1">Fe-containing alcohol dehydrogenase-like C-terminal domain-containing protein</fullName>
    </recommendedName>
</protein>
<dbReference type="Proteomes" id="UP000646833">
    <property type="component" value="Unassembled WGS sequence"/>
</dbReference>
<sequence>MCFAAATLAGQAFVNSGLGAVHALTYPLVVEHGIGRGLANAVLLPHVMEYDVPSEPDRFAEIATLLGQREGPPGDTTLDLAYESVDAVKQLNEDTGTLTLLSGFRSEPILWYLHMARTLYMFVHYRCTKIDSAQLELHNYACNSMFDTI</sequence>
<dbReference type="PANTHER" id="PTHR11496">
    <property type="entry name" value="ALCOHOL DEHYDROGENASE"/>
    <property type="match status" value="1"/>
</dbReference>